<dbReference type="RefSeq" id="WP_090788594.1">
    <property type="nucleotide sequence ID" value="NZ_BOND01000017.1"/>
</dbReference>
<evidence type="ECO:0000313" key="3">
    <source>
        <dbReference type="Proteomes" id="UP000199632"/>
    </source>
</evidence>
<organism evidence="2 3">
    <name type="scientific">Asanoa ishikariensis</name>
    <dbReference type="NCBI Taxonomy" id="137265"/>
    <lineage>
        <taxon>Bacteria</taxon>
        <taxon>Bacillati</taxon>
        <taxon>Actinomycetota</taxon>
        <taxon>Actinomycetes</taxon>
        <taxon>Micromonosporales</taxon>
        <taxon>Micromonosporaceae</taxon>
        <taxon>Asanoa</taxon>
    </lineage>
</organism>
<evidence type="ECO:0008006" key="4">
    <source>
        <dbReference type="Google" id="ProtNLM"/>
    </source>
</evidence>
<proteinExistence type="predicted"/>
<keyword evidence="1" id="KW-0472">Membrane</keyword>
<dbReference type="OrthoDB" id="3388214at2"/>
<feature type="transmembrane region" description="Helical" evidence="1">
    <location>
        <begin position="83"/>
        <end position="101"/>
    </location>
</feature>
<keyword evidence="1" id="KW-0812">Transmembrane</keyword>
<evidence type="ECO:0000256" key="1">
    <source>
        <dbReference type="SAM" id="Phobius"/>
    </source>
</evidence>
<feature type="transmembrane region" description="Helical" evidence="1">
    <location>
        <begin position="14"/>
        <end position="35"/>
    </location>
</feature>
<reference evidence="3" key="1">
    <citation type="submission" date="2016-10" db="EMBL/GenBank/DDBJ databases">
        <authorList>
            <person name="Varghese N."/>
            <person name="Submissions S."/>
        </authorList>
    </citation>
    <scope>NUCLEOTIDE SEQUENCE [LARGE SCALE GENOMIC DNA]</scope>
    <source>
        <strain evidence="3">DSM 44718</strain>
    </source>
</reference>
<dbReference type="STRING" id="137265.SAMN05421684_1459"/>
<protein>
    <recommendedName>
        <fullName evidence="4">DUF1449 family protein</fullName>
    </recommendedName>
</protein>
<dbReference type="Proteomes" id="UP000199632">
    <property type="component" value="Unassembled WGS sequence"/>
</dbReference>
<dbReference type="EMBL" id="FNQB01000001">
    <property type="protein sequence ID" value="SDY77055.1"/>
    <property type="molecule type" value="Genomic_DNA"/>
</dbReference>
<accession>A0A1H3MLN1</accession>
<evidence type="ECO:0000313" key="2">
    <source>
        <dbReference type="EMBL" id="SDY77055.1"/>
    </source>
</evidence>
<name>A0A1H3MLN1_9ACTN</name>
<dbReference type="AlphaFoldDB" id="A0A1H3MLN1"/>
<sequence>MGDFIDTALGFPSVVFTVLLAVVVCYWIVVLAGALDTETDGGLDGLLDRLGLGGTPATVVLSIVVAVAWFASLVGTVLLPDNAFLDILVLIASLVVAWAVANQLRRPLRRFFPTAPEASRHDFVGRECVIRTGRVEVDFGQAEVHAADGSSAIVQVRQTGVDTFTVGTRAVIYDYDSAGEFFWVVPADLSNQSKDR</sequence>
<keyword evidence="1" id="KW-1133">Transmembrane helix</keyword>
<keyword evidence="3" id="KW-1185">Reference proteome</keyword>
<gene>
    <name evidence="2" type="ORF">SAMN05421684_1459</name>
</gene>
<feature type="transmembrane region" description="Helical" evidence="1">
    <location>
        <begin position="47"/>
        <end position="71"/>
    </location>
</feature>